<comment type="caution">
    <text evidence="1">The sequence shown here is derived from an EMBL/GenBank/DDBJ whole genome shotgun (WGS) entry which is preliminary data.</text>
</comment>
<dbReference type="RefSeq" id="WP_354416585.1">
    <property type="nucleotide sequence ID" value="NZ_JBEPLM010000009.1"/>
</dbReference>
<dbReference type="Proteomes" id="UP001549036">
    <property type="component" value="Unassembled WGS sequence"/>
</dbReference>
<sequence length="103" mass="11081">MADAARSLHVGVLADCFFDTATAVCLRHAASGDHAAPMISLCEPSRCPNACISVRHRPAWAGAAENARAILKEKRLTELQRLAVGEDLRRIEKILSDIEVACG</sequence>
<accession>A0ABV2HX51</accession>
<proteinExistence type="predicted"/>
<reference evidence="1 2" key="1">
    <citation type="submission" date="2024-06" db="EMBL/GenBank/DDBJ databases">
        <title>Genomic Encyclopedia of Type Strains, Phase IV (KMG-IV): sequencing the most valuable type-strain genomes for metagenomic binning, comparative biology and taxonomic classification.</title>
        <authorList>
            <person name="Goeker M."/>
        </authorList>
    </citation>
    <scope>NUCLEOTIDE SEQUENCE [LARGE SCALE GENOMIC DNA]</scope>
    <source>
        <strain evidence="1 2">DSM 29846</strain>
    </source>
</reference>
<dbReference type="EMBL" id="JBEPLM010000009">
    <property type="protein sequence ID" value="MET3595215.1"/>
    <property type="molecule type" value="Genomic_DNA"/>
</dbReference>
<organism evidence="1 2">
    <name type="scientific">Mesorhizobium shonense</name>
    <dbReference type="NCBI Taxonomy" id="1209948"/>
    <lineage>
        <taxon>Bacteria</taxon>
        <taxon>Pseudomonadati</taxon>
        <taxon>Pseudomonadota</taxon>
        <taxon>Alphaproteobacteria</taxon>
        <taxon>Hyphomicrobiales</taxon>
        <taxon>Phyllobacteriaceae</taxon>
        <taxon>Mesorhizobium</taxon>
    </lineage>
</organism>
<name>A0ABV2HX51_9HYPH</name>
<keyword evidence="2" id="KW-1185">Reference proteome</keyword>
<gene>
    <name evidence="1" type="ORF">ABID26_004627</name>
</gene>
<evidence type="ECO:0000313" key="2">
    <source>
        <dbReference type="Proteomes" id="UP001549036"/>
    </source>
</evidence>
<evidence type="ECO:0000313" key="1">
    <source>
        <dbReference type="EMBL" id="MET3595215.1"/>
    </source>
</evidence>
<protein>
    <submittedName>
        <fullName evidence="1">Uncharacterized protein</fullName>
    </submittedName>
</protein>